<dbReference type="Proteomes" id="UP000460287">
    <property type="component" value="Unassembled WGS sequence"/>
</dbReference>
<evidence type="ECO:0000256" key="11">
    <source>
        <dbReference type="SAM" id="Phobius"/>
    </source>
</evidence>
<dbReference type="CDD" id="cd16015">
    <property type="entry name" value="LTA_synthase"/>
    <property type="match status" value="1"/>
</dbReference>
<proteinExistence type="inferred from homology"/>
<evidence type="ECO:0000256" key="4">
    <source>
        <dbReference type="ARBA" id="ARBA00022475"/>
    </source>
</evidence>
<comment type="caution">
    <text evidence="13">The sequence shown here is derived from an EMBL/GenBank/DDBJ whole genome shotgun (WGS) entry which is preliminary data.</text>
</comment>
<feature type="transmembrane region" description="Helical" evidence="11">
    <location>
        <begin position="146"/>
        <end position="166"/>
    </location>
</feature>
<evidence type="ECO:0000256" key="2">
    <source>
        <dbReference type="ARBA" id="ARBA00004936"/>
    </source>
</evidence>
<reference evidence="13 14" key="1">
    <citation type="submission" date="2019-08" db="EMBL/GenBank/DDBJ databases">
        <title>In-depth cultivation of the pig gut microbiome towards novel bacterial diversity and tailored functional studies.</title>
        <authorList>
            <person name="Wylensek D."/>
            <person name="Hitch T.C.A."/>
            <person name="Clavel T."/>
        </authorList>
    </citation>
    <scope>NUCLEOTIDE SEQUENCE [LARGE SCALE GENOMIC DNA]</scope>
    <source>
        <strain evidence="13 14">WCA-383-APC-5B</strain>
    </source>
</reference>
<evidence type="ECO:0000256" key="1">
    <source>
        <dbReference type="ARBA" id="ARBA00004651"/>
    </source>
</evidence>
<feature type="binding site" evidence="9">
    <location>
        <position position="442"/>
    </location>
    <ligand>
        <name>substrate</name>
    </ligand>
</feature>
<evidence type="ECO:0000256" key="10">
    <source>
        <dbReference type="PIRSR" id="PIRSR005091-3"/>
    </source>
</evidence>
<keyword evidence="4" id="KW-1003">Cell membrane</keyword>
<dbReference type="InterPro" id="IPR000917">
    <property type="entry name" value="Sulfatase_N"/>
</dbReference>
<organism evidence="13 14">
    <name type="scientific">Inconstantimicrobium porci</name>
    <dbReference type="NCBI Taxonomy" id="2652291"/>
    <lineage>
        <taxon>Bacteria</taxon>
        <taxon>Bacillati</taxon>
        <taxon>Bacillota</taxon>
        <taxon>Clostridia</taxon>
        <taxon>Eubacteriales</taxon>
        <taxon>Clostridiaceae</taxon>
        <taxon>Inconstantimicrobium</taxon>
    </lineage>
</organism>
<dbReference type="InterPro" id="IPR012160">
    <property type="entry name" value="LtaS-like"/>
</dbReference>
<evidence type="ECO:0000256" key="5">
    <source>
        <dbReference type="ARBA" id="ARBA00022692"/>
    </source>
</evidence>
<dbReference type="Gene3D" id="3.30.1120.170">
    <property type="match status" value="1"/>
</dbReference>
<evidence type="ECO:0000256" key="9">
    <source>
        <dbReference type="PIRSR" id="PIRSR005091-2"/>
    </source>
</evidence>
<feature type="transmembrane region" description="Helical" evidence="11">
    <location>
        <begin position="69"/>
        <end position="91"/>
    </location>
</feature>
<evidence type="ECO:0000259" key="12">
    <source>
        <dbReference type="Pfam" id="PF00884"/>
    </source>
</evidence>
<evidence type="ECO:0000256" key="3">
    <source>
        <dbReference type="ARBA" id="ARBA00009983"/>
    </source>
</evidence>
<keyword evidence="5 11" id="KW-0812">Transmembrane</keyword>
<feature type="transmembrane region" description="Helical" evidence="11">
    <location>
        <begin position="37"/>
        <end position="57"/>
    </location>
</feature>
<dbReference type="Pfam" id="PF00884">
    <property type="entry name" value="Sulfatase"/>
    <property type="match status" value="1"/>
</dbReference>
<dbReference type="PANTHER" id="PTHR47371">
    <property type="entry name" value="LIPOTEICHOIC ACID SYNTHASE"/>
    <property type="match status" value="1"/>
</dbReference>
<comment type="similarity">
    <text evidence="3">Belongs to the LTA synthase family.</text>
</comment>
<feature type="transmembrane region" description="Helical" evidence="11">
    <location>
        <begin position="98"/>
        <end position="119"/>
    </location>
</feature>
<keyword evidence="14" id="KW-1185">Reference proteome</keyword>
<feature type="transmembrane region" description="Helical" evidence="11">
    <location>
        <begin position="178"/>
        <end position="199"/>
    </location>
</feature>
<comment type="subcellular location">
    <subcellularLocation>
        <location evidence="1">Cell membrane</location>
        <topology evidence="1">Multi-pass membrane protein</topology>
    </subcellularLocation>
</comment>
<dbReference type="InterPro" id="IPR017850">
    <property type="entry name" value="Alkaline_phosphatase_core_sf"/>
</dbReference>
<dbReference type="GO" id="GO:0046872">
    <property type="term" value="F:metal ion binding"/>
    <property type="evidence" value="ECO:0007669"/>
    <property type="project" value="UniProtKB-KW"/>
</dbReference>
<feature type="domain" description="Sulfatase N-terminal" evidence="12">
    <location>
        <begin position="277"/>
        <end position="564"/>
    </location>
</feature>
<name>A0A7X2MY70_9CLOT</name>
<evidence type="ECO:0000256" key="7">
    <source>
        <dbReference type="ARBA" id="ARBA00023136"/>
    </source>
</evidence>
<feature type="active site" evidence="8">
    <location>
        <position position="327"/>
    </location>
</feature>
<gene>
    <name evidence="13" type="ORF">FYJ33_07385</name>
</gene>
<dbReference type="InterPro" id="IPR050448">
    <property type="entry name" value="OpgB/LTA_synthase_biosynth"/>
</dbReference>
<dbReference type="AlphaFoldDB" id="A0A7X2MY70"/>
<dbReference type="PANTHER" id="PTHR47371:SF3">
    <property type="entry name" value="PHOSPHOGLYCEROL TRANSFERASE I"/>
    <property type="match status" value="1"/>
</dbReference>
<feature type="binding site" evidence="10">
    <location>
        <position position="503"/>
    </location>
    <ligand>
        <name>Mn(2+)</name>
        <dbReference type="ChEBI" id="CHEBI:29035"/>
    </ligand>
</feature>
<comment type="pathway">
    <text evidence="2">Cell wall biogenesis; lipoteichoic acid biosynthesis.</text>
</comment>
<feature type="binding site" evidence="10">
    <location>
        <position position="502"/>
    </location>
    <ligand>
        <name>Mn(2+)</name>
        <dbReference type="ChEBI" id="CHEBI:29035"/>
    </ligand>
</feature>
<dbReference type="PIRSF" id="PIRSF005091">
    <property type="entry name" value="Mmb_sulf_HI1246"/>
    <property type="match status" value="1"/>
</dbReference>
<feature type="binding site" evidence="10">
    <location>
        <position position="285"/>
    </location>
    <ligand>
        <name>Mn(2+)</name>
        <dbReference type="ChEBI" id="CHEBI:29035"/>
    </ligand>
</feature>
<keyword evidence="6 11" id="KW-1133">Transmembrane helix</keyword>
<dbReference type="EMBL" id="VULX01000008">
    <property type="protein sequence ID" value="MSR91238.1"/>
    <property type="molecule type" value="Genomic_DNA"/>
</dbReference>
<dbReference type="GO" id="GO:0005886">
    <property type="term" value="C:plasma membrane"/>
    <property type="evidence" value="ECO:0007669"/>
    <property type="project" value="UniProtKB-SubCell"/>
</dbReference>
<sequence>MLLRISKDEVERRLLKLKLNETLKRLRRRFRVEEITLLRIAVVLGMLIKTFLFMAIIETNNVDKVDFNKINYIFTLSYLSFILLVYSFGYLFKRKYQVIYYITISFIYSLLLVIDVSYFKINRDLIGIKNILFPGTFNPTGKSIEIFRPLYLIFFIDVIMITVFMITKKIKNTAERSFASFFCSIKWAVVFILISYVMFDGLSLAGWDKALFYKEWTTLMSVRAPGPLGYHLIEAVKTVDKSINKITEKEKTEVESWLADNKENLPDNKYSGIFKGKNVIFIQCESLESFIINKKTNGQEITPFINSLANNGLYFNNFFEQNNGGNSIDCDLMVNTSIYPIGDVITATNYGENVYPNSLPRILERAGYRTITAHAVLPGDFNGTELHKNGLGVQTYYHENDFVYDEAVGYGLSDRSMFSQLVDKLKNEKQPFFVQAPTLSTHGPFDLKEKYRKLNLPKDIDESYLGGYFESFHYFDEQVKLLFEKLESNGLLDNTVVVLYGDHAGVHKYYNDDIKDLNYEDGWWQGYDHRIPMIIYSKGIKPETISTYGGQIDILPTIAYMLGINKEEYINTAMGKVLVNTNKDATVLKNNEIVGNVKNEEEKQHLLSAYRIGDIILRNNYFHNISK</sequence>
<keyword evidence="9" id="KW-0479">Metal-binding</keyword>
<dbReference type="SUPFAM" id="SSF53649">
    <property type="entry name" value="Alkaline phosphatase-like"/>
    <property type="match status" value="1"/>
</dbReference>
<evidence type="ECO:0000313" key="14">
    <source>
        <dbReference type="Proteomes" id="UP000460287"/>
    </source>
</evidence>
<evidence type="ECO:0000313" key="13">
    <source>
        <dbReference type="EMBL" id="MSR91238.1"/>
    </source>
</evidence>
<accession>A0A7X2MY70</accession>
<dbReference type="Gene3D" id="3.40.720.10">
    <property type="entry name" value="Alkaline Phosphatase, subunit A"/>
    <property type="match status" value="1"/>
</dbReference>
<evidence type="ECO:0000256" key="8">
    <source>
        <dbReference type="PIRSR" id="PIRSR005091-1"/>
    </source>
</evidence>
<keyword evidence="7 11" id="KW-0472">Membrane</keyword>
<keyword evidence="9" id="KW-0464">Manganese</keyword>
<evidence type="ECO:0000256" key="6">
    <source>
        <dbReference type="ARBA" id="ARBA00022989"/>
    </source>
</evidence>
<protein>
    <submittedName>
        <fullName evidence="13">LTA synthase family protein</fullName>
    </submittedName>
</protein>